<feature type="transmembrane region" description="Helical" evidence="6">
    <location>
        <begin position="247"/>
        <end position="265"/>
    </location>
</feature>
<dbReference type="FunFam" id="1.20.1740.10:FF:000039">
    <property type="entry name" value="Neutral amino acid transporter (Eurofung)"/>
    <property type="match status" value="1"/>
</dbReference>
<evidence type="ECO:0000256" key="4">
    <source>
        <dbReference type="ARBA" id="ARBA00022989"/>
    </source>
</evidence>
<feature type="transmembrane region" description="Helical" evidence="6">
    <location>
        <begin position="52"/>
        <end position="71"/>
    </location>
</feature>
<feature type="transmembrane region" description="Helical" evidence="6">
    <location>
        <begin position="187"/>
        <end position="208"/>
    </location>
</feature>
<dbReference type="AlphaFoldDB" id="A0A7D8YWR3"/>
<comment type="caution">
    <text evidence="8">The sequence shown here is derived from an EMBL/GenBank/DDBJ whole genome shotgun (WGS) entry which is preliminary data.</text>
</comment>
<evidence type="ECO:0000313" key="8">
    <source>
        <dbReference type="EMBL" id="TVY52883.1"/>
    </source>
</evidence>
<accession>A0A7D8YWR3</accession>
<keyword evidence="9" id="KW-1185">Reference proteome</keyword>
<dbReference type="Proteomes" id="UP000481288">
    <property type="component" value="Unassembled WGS sequence"/>
</dbReference>
<feature type="transmembrane region" description="Helical" evidence="6">
    <location>
        <begin position="427"/>
        <end position="454"/>
    </location>
</feature>
<feature type="transmembrane region" description="Helical" evidence="6">
    <location>
        <begin position="123"/>
        <end position="146"/>
    </location>
</feature>
<feature type="domain" description="Amino acid transporter transmembrane" evidence="7">
    <location>
        <begin position="46"/>
        <end position="453"/>
    </location>
</feature>
<evidence type="ECO:0000259" key="7">
    <source>
        <dbReference type="Pfam" id="PF01490"/>
    </source>
</evidence>
<sequence length="467" mass="51707">MSSINGKQPYVDSESAAVRETVTEHVFTVNEQVEMEQEHGIKYRSCTWQKTAALLFAQYTALPIMSLPGAYSSLGLFLGLLMTLVMALIVVYTSLILWRFCLRHPEVRDICDVGQVLFGGKRWAWYFTAALFLLNNVFVSGIHLLVGARYIETISHKGWCAVSITAIMAVVCLFGSLPRTFADLSKVASATAFFTFISLILASIFAGIEPHPAGYNSGEMNNGFLMNGTPSVHALPKGTTFMTGMNAFLNITYTLIGQVTMPSYIAEMRHPEDFPKAIWSCMICNFFLDALVGSVVYAYIGDQYMTSPAFSSIGNETYRIVSFSFMVPTLLFTGVLYSSVSAHFLFDNLFAGSRDRAFHTVRGWAGWFGILVTIWGFTFVLTELIPFFGDMLSLMSALFDSFFGFIFWGMASLQLRKMGKDNPKGYLNWLVPLVDGALIISGIFILGVGMYVSLSNLIPGILLLSIL</sequence>
<comment type="similarity">
    <text evidence="2">Belongs to the amino acid/polyamine transporter 2 family.</text>
</comment>
<dbReference type="Pfam" id="PF01490">
    <property type="entry name" value="Aa_trans"/>
    <property type="match status" value="1"/>
</dbReference>
<evidence type="ECO:0000256" key="6">
    <source>
        <dbReference type="SAM" id="Phobius"/>
    </source>
</evidence>
<proteinExistence type="inferred from homology"/>
<evidence type="ECO:0000256" key="1">
    <source>
        <dbReference type="ARBA" id="ARBA00004141"/>
    </source>
</evidence>
<feature type="transmembrane region" description="Helical" evidence="6">
    <location>
        <begin position="320"/>
        <end position="346"/>
    </location>
</feature>
<name>A0A7D8YWR3_9HELO</name>
<evidence type="ECO:0000256" key="3">
    <source>
        <dbReference type="ARBA" id="ARBA00022692"/>
    </source>
</evidence>
<reference evidence="8 9" key="1">
    <citation type="submission" date="2018-05" db="EMBL/GenBank/DDBJ databases">
        <title>Whole genome sequencing for identification of molecular markers to develop diagnostic detection tools for the regulated plant pathogen Lachnellula willkommii.</title>
        <authorList>
            <person name="Giroux E."/>
            <person name="Bilodeau G."/>
        </authorList>
    </citation>
    <scope>NUCLEOTIDE SEQUENCE [LARGE SCALE GENOMIC DNA]</scope>
    <source>
        <strain evidence="8 9">CBS 625.97</strain>
    </source>
</reference>
<keyword evidence="5 6" id="KW-0472">Membrane</keyword>
<feature type="transmembrane region" description="Helical" evidence="6">
    <location>
        <begin position="394"/>
        <end position="415"/>
    </location>
</feature>
<comment type="subcellular location">
    <subcellularLocation>
        <location evidence="1">Membrane</location>
        <topology evidence="1">Multi-pass membrane protein</topology>
    </subcellularLocation>
</comment>
<gene>
    <name evidence="8" type="primary">mtr_0</name>
    <name evidence="8" type="ORF">LCER1_G005920</name>
</gene>
<evidence type="ECO:0000256" key="5">
    <source>
        <dbReference type="ARBA" id="ARBA00023136"/>
    </source>
</evidence>
<dbReference type="PANTHER" id="PTHR22950">
    <property type="entry name" value="AMINO ACID TRANSPORTER"/>
    <property type="match status" value="1"/>
</dbReference>
<feature type="transmembrane region" description="Helical" evidence="6">
    <location>
        <begin position="277"/>
        <end position="300"/>
    </location>
</feature>
<dbReference type="EMBL" id="QGMG01000534">
    <property type="protein sequence ID" value="TVY52883.1"/>
    <property type="molecule type" value="Genomic_DNA"/>
</dbReference>
<dbReference type="GO" id="GO:0015179">
    <property type="term" value="F:L-amino acid transmembrane transporter activity"/>
    <property type="evidence" value="ECO:0007669"/>
    <property type="project" value="TreeGrafter"/>
</dbReference>
<feature type="transmembrane region" description="Helical" evidence="6">
    <location>
        <begin position="77"/>
        <end position="102"/>
    </location>
</feature>
<organism evidence="8 9">
    <name type="scientific">Lachnellula cervina</name>
    <dbReference type="NCBI Taxonomy" id="1316786"/>
    <lineage>
        <taxon>Eukaryota</taxon>
        <taxon>Fungi</taxon>
        <taxon>Dikarya</taxon>
        <taxon>Ascomycota</taxon>
        <taxon>Pezizomycotina</taxon>
        <taxon>Leotiomycetes</taxon>
        <taxon>Helotiales</taxon>
        <taxon>Lachnaceae</taxon>
        <taxon>Lachnellula</taxon>
    </lineage>
</organism>
<evidence type="ECO:0000313" key="9">
    <source>
        <dbReference type="Proteomes" id="UP000481288"/>
    </source>
</evidence>
<dbReference type="PANTHER" id="PTHR22950:SF20">
    <property type="entry name" value="AMINO ACID TRANSPORTER (EUROFUNG)"/>
    <property type="match status" value="1"/>
</dbReference>
<protein>
    <submittedName>
        <fullName evidence="8">N amino acid transport system protein</fullName>
    </submittedName>
</protein>
<evidence type="ECO:0000256" key="2">
    <source>
        <dbReference type="ARBA" id="ARBA00008066"/>
    </source>
</evidence>
<feature type="transmembrane region" description="Helical" evidence="6">
    <location>
        <begin position="158"/>
        <end position="175"/>
    </location>
</feature>
<dbReference type="OrthoDB" id="40134at2759"/>
<dbReference type="GO" id="GO:0016020">
    <property type="term" value="C:membrane"/>
    <property type="evidence" value="ECO:0007669"/>
    <property type="project" value="UniProtKB-SubCell"/>
</dbReference>
<feature type="transmembrane region" description="Helical" evidence="6">
    <location>
        <begin position="367"/>
        <end position="388"/>
    </location>
</feature>
<dbReference type="InterPro" id="IPR013057">
    <property type="entry name" value="AA_transpt_TM"/>
</dbReference>
<keyword evidence="3 6" id="KW-0812">Transmembrane</keyword>
<keyword evidence="4 6" id="KW-1133">Transmembrane helix</keyword>